<dbReference type="FunFam" id="1.10.1410.10:FF:000003">
    <property type="entry name" value="non-canonical poly(A) RNA polymerase PAPD7"/>
    <property type="match status" value="1"/>
</dbReference>
<evidence type="ECO:0000259" key="9">
    <source>
        <dbReference type="Pfam" id="PF22600"/>
    </source>
</evidence>
<dbReference type="GO" id="GO:0046872">
    <property type="term" value="F:metal ion binding"/>
    <property type="evidence" value="ECO:0007669"/>
    <property type="project" value="UniProtKB-KW"/>
</dbReference>
<keyword evidence="4" id="KW-0808">Transferase</keyword>
<gene>
    <name evidence="10" type="ORF">CLODIP_2_CD14282</name>
</gene>
<feature type="region of interest" description="Disordered" evidence="7">
    <location>
        <begin position="557"/>
        <end position="632"/>
    </location>
</feature>
<evidence type="ECO:0000256" key="3">
    <source>
        <dbReference type="ARBA" id="ARBA00012388"/>
    </source>
</evidence>
<evidence type="ECO:0000313" key="10">
    <source>
        <dbReference type="EMBL" id="CAB3362660.1"/>
    </source>
</evidence>
<dbReference type="Pfam" id="PF22600">
    <property type="entry name" value="MTPAP-like_central"/>
    <property type="match status" value="1"/>
</dbReference>
<feature type="compositionally biased region" description="Low complexity" evidence="7">
    <location>
        <begin position="464"/>
        <end position="486"/>
    </location>
</feature>
<feature type="compositionally biased region" description="Polar residues" evidence="7">
    <location>
        <begin position="492"/>
        <end position="517"/>
    </location>
</feature>
<accession>A0A8S1C0X5</accession>
<dbReference type="InterPro" id="IPR002058">
    <property type="entry name" value="PAP_assoc"/>
</dbReference>
<dbReference type="Gene3D" id="3.30.460.10">
    <property type="entry name" value="Beta Polymerase, domain 2"/>
    <property type="match status" value="1"/>
</dbReference>
<comment type="cofactor">
    <cofactor evidence="1">
        <name>Mn(2+)</name>
        <dbReference type="ChEBI" id="CHEBI:29035"/>
    </cofactor>
</comment>
<keyword evidence="11" id="KW-1185">Reference proteome</keyword>
<dbReference type="InterPro" id="IPR054708">
    <property type="entry name" value="MTPAP-like_central"/>
</dbReference>
<protein>
    <recommendedName>
        <fullName evidence="3">polynucleotide adenylyltransferase</fullName>
        <ecNumber evidence="3">2.7.7.19</ecNumber>
    </recommendedName>
</protein>
<organism evidence="10 11">
    <name type="scientific">Cloeon dipterum</name>
    <dbReference type="NCBI Taxonomy" id="197152"/>
    <lineage>
        <taxon>Eukaryota</taxon>
        <taxon>Metazoa</taxon>
        <taxon>Ecdysozoa</taxon>
        <taxon>Arthropoda</taxon>
        <taxon>Hexapoda</taxon>
        <taxon>Insecta</taxon>
        <taxon>Pterygota</taxon>
        <taxon>Palaeoptera</taxon>
        <taxon>Ephemeroptera</taxon>
        <taxon>Pisciforma</taxon>
        <taxon>Baetidae</taxon>
        <taxon>Cloeon</taxon>
    </lineage>
</organism>
<sequence>MDPTIGWYQPEQEGPAKVLWSRIWDDASKRLNNLNLNNIMESRDFIPLDLRDDVNVHQQQLGGGRTNNHLYSRTRRKGNENRAVTTGMNSNPRELIGNYGGCPWRALRQDQYSRGVLGLHEEVKDFYTYMSPTKEEQKMRETVVEQIKKVILGLYPKANVEVFGSFRTGLYLPTSDIDLVVMGDWDELPLHELKVALIKSNVSDECDIKVLDKASVPIVKLTEKKSEVKVDISFNMQNGVRSANLITDFKERFPVLAPLVMVLKHFLLERDLNEVFTGGISSYSLILLTISFLQLHERDMTIERDYNLGVLLIEFFELYGRRFNYLKTGIRIKGDGCYISKEEIQRDMVDGYRPSMLCIEDPLTPGNDIGRSSYGALKVKQAFEFAYTTLLLALSKACPEFVSQHSLLGRIVRITDDVIEYRQQIKARYAVQTVPVVIELKHELNPLYRHQNQLKRVSQDSEESSSGSLYCTSEGSSATGSAASGDSDSETNNMSSKNGLKQNFASTMNSKRTNATPPQRRPHGMAINRCVGNRPQFRMREEKEVGSVEVKNLQPLVTLCPKENKPEKKQPMSQSSSSSSANSSGSEQRQKNQYPPITRNPSFNHGNIRNNNFKSKRKKHNNGQRRSDSPPP</sequence>
<dbReference type="SUPFAM" id="SSF81631">
    <property type="entry name" value="PAP/OAS1 substrate-binding domain"/>
    <property type="match status" value="1"/>
</dbReference>
<feature type="domain" description="Poly(A) RNA polymerase mitochondrial-like central palm" evidence="9">
    <location>
        <begin position="119"/>
        <end position="247"/>
    </location>
</feature>
<dbReference type="PANTHER" id="PTHR23092">
    <property type="entry name" value="POLY(A) RNA POLYMERASE"/>
    <property type="match status" value="1"/>
</dbReference>
<dbReference type="OrthoDB" id="273917at2759"/>
<keyword evidence="6" id="KW-0460">Magnesium</keyword>
<dbReference type="InterPro" id="IPR043519">
    <property type="entry name" value="NT_sf"/>
</dbReference>
<evidence type="ECO:0000256" key="5">
    <source>
        <dbReference type="ARBA" id="ARBA00022723"/>
    </source>
</evidence>
<evidence type="ECO:0000313" key="11">
    <source>
        <dbReference type="Proteomes" id="UP000494165"/>
    </source>
</evidence>
<feature type="compositionally biased region" description="Polar residues" evidence="7">
    <location>
        <begin position="591"/>
        <end position="613"/>
    </location>
</feature>
<evidence type="ECO:0000256" key="7">
    <source>
        <dbReference type="SAM" id="MobiDB-lite"/>
    </source>
</evidence>
<feature type="region of interest" description="Disordered" evidence="7">
    <location>
        <begin position="455"/>
        <end position="535"/>
    </location>
</feature>
<dbReference type="GO" id="GO:1990817">
    <property type="term" value="F:poly(A) RNA polymerase activity"/>
    <property type="evidence" value="ECO:0007669"/>
    <property type="project" value="UniProtKB-EC"/>
</dbReference>
<evidence type="ECO:0000256" key="4">
    <source>
        <dbReference type="ARBA" id="ARBA00022679"/>
    </source>
</evidence>
<comment type="similarity">
    <text evidence="2">Belongs to the DNA polymerase type-B-like family.</text>
</comment>
<dbReference type="GO" id="GO:0005730">
    <property type="term" value="C:nucleolus"/>
    <property type="evidence" value="ECO:0007669"/>
    <property type="project" value="TreeGrafter"/>
</dbReference>
<reference evidence="10 11" key="1">
    <citation type="submission" date="2020-04" db="EMBL/GenBank/DDBJ databases">
        <authorList>
            <person name="Alioto T."/>
            <person name="Alioto T."/>
            <person name="Gomez Garrido J."/>
        </authorList>
    </citation>
    <scope>NUCLEOTIDE SEQUENCE [LARGE SCALE GENOMIC DNA]</scope>
</reference>
<name>A0A8S1C0X5_9INSE</name>
<dbReference type="PANTHER" id="PTHR23092:SF15">
    <property type="entry name" value="INACTIVE NON-CANONICAL POLY(A) RNA POLYMERASE PROTEIN TRF4-2-RELATED"/>
    <property type="match status" value="1"/>
</dbReference>
<feature type="compositionally biased region" description="Low complexity" evidence="7">
    <location>
        <begin position="573"/>
        <end position="586"/>
    </location>
</feature>
<evidence type="ECO:0000256" key="1">
    <source>
        <dbReference type="ARBA" id="ARBA00001936"/>
    </source>
</evidence>
<dbReference type="FunFam" id="3.30.460.10:FF:000006">
    <property type="entry name" value="non-canonical poly(A) RNA polymerase PAPD5"/>
    <property type="match status" value="1"/>
</dbReference>
<dbReference type="CDD" id="cd05402">
    <property type="entry name" value="NT_PAP_TUTase"/>
    <property type="match status" value="1"/>
</dbReference>
<evidence type="ECO:0000256" key="6">
    <source>
        <dbReference type="ARBA" id="ARBA00022842"/>
    </source>
</evidence>
<dbReference type="InterPro" id="IPR045862">
    <property type="entry name" value="Trf4-like"/>
</dbReference>
<keyword evidence="5" id="KW-0479">Metal-binding</keyword>
<dbReference type="EC" id="2.7.7.19" evidence="3"/>
<feature type="compositionally biased region" description="Basic residues" evidence="7">
    <location>
        <begin position="614"/>
        <end position="623"/>
    </location>
</feature>
<dbReference type="Pfam" id="PF03828">
    <property type="entry name" value="PAP_assoc"/>
    <property type="match status" value="1"/>
</dbReference>
<dbReference type="GO" id="GO:0031499">
    <property type="term" value="C:TRAMP complex"/>
    <property type="evidence" value="ECO:0007669"/>
    <property type="project" value="TreeGrafter"/>
</dbReference>
<dbReference type="AlphaFoldDB" id="A0A8S1C0X5"/>
<dbReference type="EMBL" id="CADEPI010000009">
    <property type="protein sequence ID" value="CAB3362660.1"/>
    <property type="molecule type" value="Genomic_DNA"/>
</dbReference>
<evidence type="ECO:0000256" key="2">
    <source>
        <dbReference type="ARBA" id="ARBA00008593"/>
    </source>
</evidence>
<feature type="domain" description="PAP-associated" evidence="8">
    <location>
        <begin position="307"/>
        <end position="367"/>
    </location>
</feature>
<dbReference type="Proteomes" id="UP000494165">
    <property type="component" value="Unassembled WGS sequence"/>
</dbReference>
<dbReference type="SUPFAM" id="SSF81301">
    <property type="entry name" value="Nucleotidyltransferase"/>
    <property type="match status" value="1"/>
</dbReference>
<dbReference type="Gene3D" id="1.10.1410.10">
    <property type="match status" value="1"/>
</dbReference>
<dbReference type="GO" id="GO:0031123">
    <property type="term" value="P:RNA 3'-end processing"/>
    <property type="evidence" value="ECO:0007669"/>
    <property type="project" value="TreeGrafter"/>
</dbReference>
<dbReference type="GO" id="GO:0003729">
    <property type="term" value="F:mRNA binding"/>
    <property type="evidence" value="ECO:0007669"/>
    <property type="project" value="TreeGrafter"/>
</dbReference>
<dbReference type="GO" id="GO:0043634">
    <property type="term" value="P:polyadenylation-dependent ncRNA catabolic process"/>
    <property type="evidence" value="ECO:0007669"/>
    <property type="project" value="TreeGrafter"/>
</dbReference>
<evidence type="ECO:0000259" key="8">
    <source>
        <dbReference type="Pfam" id="PF03828"/>
    </source>
</evidence>
<comment type="caution">
    <text evidence="10">The sequence shown here is derived from an EMBL/GenBank/DDBJ whole genome shotgun (WGS) entry which is preliminary data.</text>
</comment>
<proteinExistence type="inferred from homology"/>